<dbReference type="CDD" id="cd10208">
    <property type="entry name" value="ASKHA_NBD_ScArp9-like"/>
    <property type="match status" value="1"/>
</dbReference>
<accession>A0AAW0BYE9</accession>
<gene>
    <name evidence="3" type="ORF">R3P38DRAFT_2923267</name>
</gene>
<dbReference type="Gene3D" id="3.30.420.40">
    <property type="match status" value="3"/>
</dbReference>
<dbReference type="SMART" id="SM00268">
    <property type="entry name" value="ACTIN"/>
    <property type="match status" value="1"/>
</dbReference>
<evidence type="ECO:0000313" key="4">
    <source>
        <dbReference type="Proteomes" id="UP001362999"/>
    </source>
</evidence>
<feature type="region of interest" description="Disordered" evidence="2">
    <location>
        <begin position="50"/>
        <end position="74"/>
    </location>
</feature>
<dbReference type="PANTHER" id="PTHR11937">
    <property type="entry name" value="ACTIN"/>
    <property type="match status" value="1"/>
</dbReference>
<dbReference type="InterPro" id="IPR004000">
    <property type="entry name" value="Actin"/>
</dbReference>
<comment type="caution">
    <text evidence="3">The sequence shown here is derived from an EMBL/GenBank/DDBJ whole genome shotgun (WGS) entry which is preliminary data.</text>
</comment>
<sequence length="504" mass="54582">MAFRDSTVIIIETGRTVVRAGLGLHDLLKTPTVEVSARVGLRKNAFANGADANKSSKAEDPLASTSRASSLPQNGHRNAAVKDYLVGSHLDEALAADPEIAISWPFADGDVRDWVQAEAIWKHVLFTQLQRRRVQNESPVLLAVSPGLSRETHERICQIFFERFNVAGFSILELPVGQIYAANSLSGVVVDIGHEKTDITPIYEGFMVRSARSSTSIGTRDCVNYLAHLLRANQSVMSAISPPDAPLDADAVHSTLCEIVDQVWKEGHVKVPSDGETAVTEDDGVTDIAAVMVAGKERALIESGMKKRATAKASAAEQQRAREIEALDLITIQFKSLSLTLGKERHRFCEPLFDPTLLRGITLNVATTPKSAAEMSLSLQDAVGHSVSQTDVDQRQYIWGGLFVTGDITRYVKGIGVALQSRVAPFIVTPDLQTDVQARVVKVLNVPEYFPEYRDTGNGFAGFLGASIVAKITFNDSGGKNFVSKADYTGKGPRSVIEMAPALL</sequence>
<dbReference type="Proteomes" id="UP001362999">
    <property type="component" value="Unassembled WGS sequence"/>
</dbReference>
<dbReference type="EMBL" id="JAWWNJ010000024">
    <property type="protein sequence ID" value="KAK7031387.1"/>
    <property type="molecule type" value="Genomic_DNA"/>
</dbReference>
<evidence type="ECO:0000256" key="1">
    <source>
        <dbReference type="RuleBase" id="RU000487"/>
    </source>
</evidence>
<keyword evidence="4" id="KW-1185">Reference proteome</keyword>
<organism evidence="3 4">
    <name type="scientific">Favolaschia claudopus</name>
    <dbReference type="NCBI Taxonomy" id="2862362"/>
    <lineage>
        <taxon>Eukaryota</taxon>
        <taxon>Fungi</taxon>
        <taxon>Dikarya</taxon>
        <taxon>Basidiomycota</taxon>
        <taxon>Agaricomycotina</taxon>
        <taxon>Agaricomycetes</taxon>
        <taxon>Agaricomycetidae</taxon>
        <taxon>Agaricales</taxon>
        <taxon>Marasmiineae</taxon>
        <taxon>Mycenaceae</taxon>
        <taxon>Favolaschia</taxon>
    </lineage>
</organism>
<dbReference type="InterPro" id="IPR043129">
    <property type="entry name" value="ATPase_NBD"/>
</dbReference>
<name>A0AAW0BYE9_9AGAR</name>
<feature type="compositionally biased region" description="Polar residues" evidence="2">
    <location>
        <begin position="63"/>
        <end position="74"/>
    </location>
</feature>
<protein>
    <submittedName>
        <fullName evidence="3">SWI/SNF and RSC complexes subunit arp9</fullName>
    </submittedName>
</protein>
<proteinExistence type="inferred from homology"/>
<dbReference type="AlphaFoldDB" id="A0AAW0BYE9"/>
<comment type="similarity">
    <text evidence="1">Belongs to the actin family.</text>
</comment>
<dbReference type="SUPFAM" id="SSF53067">
    <property type="entry name" value="Actin-like ATPase domain"/>
    <property type="match status" value="2"/>
</dbReference>
<reference evidence="3 4" key="1">
    <citation type="journal article" date="2024" name="J Genomics">
        <title>Draft genome sequencing and assembly of Favolaschia claudopus CIRM-BRFM 2984 isolated from oak limbs.</title>
        <authorList>
            <person name="Navarro D."/>
            <person name="Drula E."/>
            <person name="Chaduli D."/>
            <person name="Cazenave R."/>
            <person name="Ahrendt S."/>
            <person name="Wang J."/>
            <person name="Lipzen A."/>
            <person name="Daum C."/>
            <person name="Barry K."/>
            <person name="Grigoriev I.V."/>
            <person name="Favel A."/>
            <person name="Rosso M.N."/>
            <person name="Martin F."/>
        </authorList>
    </citation>
    <scope>NUCLEOTIDE SEQUENCE [LARGE SCALE GENOMIC DNA]</scope>
    <source>
        <strain evidence="3 4">CIRM-BRFM 2984</strain>
    </source>
</reference>
<evidence type="ECO:0000256" key="2">
    <source>
        <dbReference type="SAM" id="MobiDB-lite"/>
    </source>
</evidence>
<evidence type="ECO:0000313" key="3">
    <source>
        <dbReference type="EMBL" id="KAK7031387.1"/>
    </source>
</evidence>
<dbReference type="Pfam" id="PF00022">
    <property type="entry name" value="Actin"/>
    <property type="match status" value="1"/>
</dbReference>